<keyword evidence="4" id="KW-1185">Reference proteome</keyword>
<evidence type="ECO:0000256" key="1">
    <source>
        <dbReference type="SAM" id="Phobius"/>
    </source>
</evidence>
<dbReference type="InterPro" id="IPR013783">
    <property type="entry name" value="Ig-like_fold"/>
</dbReference>
<accession>A0AAV6H472</accession>
<keyword evidence="1" id="KW-0812">Transmembrane</keyword>
<feature type="transmembrane region" description="Helical" evidence="1">
    <location>
        <begin position="5"/>
        <end position="23"/>
    </location>
</feature>
<dbReference type="Gene3D" id="2.60.40.10">
    <property type="entry name" value="Immunoglobulins"/>
    <property type="match status" value="1"/>
</dbReference>
<evidence type="ECO:0000259" key="2">
    <source>
        <dbReference type="PROSITE" id="PS50835"/>
    </source>
</evidence>
<dbReference type="PROSITE" id="PS50835">
    <property type="entry name" value="IG_LIKE"/>
    <property type="match status" value="1"/>
</dbReference>
<gene>
    <name evidence="3" type="ORF">AALO_G00061570</name>
</gene>
<evidence type="ECO:0000313" key="3">
    <source>
        <dbReference type="EMBL" id="KAG5280566.1"/>
    </source>
</evidence>
<reference evidence="3" key="1">
    <citation type="submission" date="2020-10" db="EMBL/GenBank/DDBJ databases">
        <title>Chromosome-scale genome assembly of the Allis shad, Alosa alosa.</title>
        <authorList>
            <person name="Margot Z."/>
            <person name="Christophe K."/>
            <person name="Cabau C."/>
            <person name="Louis A."/>
            <person name="Berthelot C."/>
            <person name="Parey E."/>
            <person name="Roest Crollius H."/>
            <person name="Montfort J."/>
            <person name="Robinson-Rechavi M."/>
            <person name="Bucao C."/>
            <person name="Bouchez O."/>
            <person name="Gislard M."/>
            <person name="Lluch J."/>
            <person name="Milhes M."/>
            <person name="Lampietro C."/>
            <person name="Lopez Roques C."/>
            <person name="Donnadieu C."/>
            <person name="Braasch I."/>
            <person name="Desvignes T."/>
            <person name="Postlethwait J."/>
            <person name="Bobe J."/>
            <person name="Guiguen Y."/>
        </authorList>
    </citation>
    <scope>NUCLEOTIDE SEQUENCE</scope>
    <source>
        <strain evidence="3">M-15738</strain>
        <tissue evidence="3">Blood</tissue>
    </source>
</reference>
<dbReference type="AlphaFoldDB" id="A0AAV6H472"/>
<dbReference type="Proteomes" id="UP000823561">
    <property type="component" value="Chromosome 5"/>
</dbReference>
<feature type="transmembrane region" description="Helical" evidence="1">
    <location>
        <begin position="144"/>
        <end position="166"/>
    </location>
</feature>
<feature type="domain" description="Ig-like" evidence="2">
    <location>
        <begin position="26"/>
        <end position="114"/>
    </location>
</feature>
<comment type="caution">
    <text evidence="3">The sequence shown here is derived from an EMBL/GenBank/DDBJ whole genome shotgun (WGS) entry which is preliminary data.</text>
</comment>
<dbReference type="SMART" id="SM00409">
    <property type="entry name" value="IG"/>
    <property type="match status" value="1"/>
</dbReference>
<protein>
    <recommendedName>
        <fullName evidence="2">Ig-like domain-containing protein</fullName>
    </recommendedName>
</protein>
<evidence type="ECO:0000313" key="4">
    <source>
        <dbReference type="Proteomes" id="UP000823561"/>
    </source>
</evidence>
<dbReference type="InterPro" id="IPR003599">
    <property type="entry name" value="Ig_sub"/>
</dbReference>
<sequence length="246" mass="28124">MQNMLIIVTMVAFSDIILLWAALCLPEYAQGTNVTAWQVPNLTVTQNTNASITCHFCAPEIHFNNIWSGYVQWEKQNKPYLTEEKKYINQSNNSRVLPLYSLQLNDSGWYRCNVFFMIPKLLHVSANGTYLTVVDEPEILPVNVGLWLSVGGVLVVLLIGGIALVFRRFKRDDQHKEERTENVPQVIPQELASEGTEEITYAVINNHTFNCRENQQKIPEPEWMRSGTHGLDTTVVYSAIQIRHMD</sequence>
<keyword evidence="1" id="KW-0472">Membrane</keyword>
<dbReference type="EMBL" id="JADWDJ010000005">
    <property type="protein sequence ID" value="KAG5280566.1"/>
    <property type="molecule type" value="Genomic_DNA"/>
</dbReference>
<dbReference type="InterPro" id="IPR036179">
    <property type="entry name" value="Ig-like_dom_sf"/>
</dbReference>
<proteinExistence type="predicted"/>
<name>A0AAV6H472_9TELE</name>
<organism evidence="3 4">
    <name type="scientific">Alosa alosa</name>
    <name type="common">allis shad</name>
    <dbReference type="NCBI Taxonomy" id="278164"/>
    <lineage>
        <taxon>Eukaryota</taxon>
        <taxon>Metazoa</taxon>
        <taxon>Chordata</taxon>
        <taxon>Craniata</taxon>
        <taxon>Vertebrata</taxon>
        <taxon>Euteleostomi</taxon>
        <taxon>Actinopterygii</taxon>
        <taxon>Neopterygii</taxon>
        <taxon>Teleostei</taxon>
        <taxon>Clupei</taxon>
        <taxon>Clupeiformes</taxon>
        <taxon>Clupeoidei</taxon>
        <taxon>Clupeidae</taxon>
        <taxon>Alosa</taxon>
    </lineage>
</organism>
<dbReference type="InterPro" id="IPR007110">
    <property type="entry name" value="Ig-like_dom"/>
</dbReference>
<dbReference type="SUPFAM" id="SSF48726">
    <property type="entry name" value="Immunoglobulin"/>
    <property type="match status" value="1"/>
</dbReference>
<keyword evidence="1" id="KW-1133">Transmembrane helix</keyword>